<feature type="transmembrane region" description="Helical" evidence="6">
    <location>
        <begin position="146"/>
        <end position="168"/>
    </location>
</feature>
<dbReference type="InterPro" id="IPR000412">
    <property type="entry name" value="ABC_2_transport"/>
</dbReference>
<evidence type="ECO:0000259" key="7">
    <source>
        <dbReference type="PROSITE" id="PS51012"/>
    </source>
</evidence>
<keyword evidence="5 6" id="KW-0472">Membrane</keyword>
<dbReference type="GO" id="GO:0016787">
    <property type="term" value="F:hydrolase activity"/>
    <property type="evidence" value="ECO:0007669"/>
    <property type="project" value="UniProtKB-KW"/>
</dbReference>
<accession>A0A363UM94</accession>
<dbReference type="InterPro" id="IPR013525">
    <property type="entry name" value="ABC2_TM"/>
</dbReference>
<dbReference type="Pfam" id="PF01061">
    <property type="entry name" value="ABC2_membrane"/>
    <property type="match status" value="1"/>
</dbReference>
<evidence type="ECO:0000256" key="6">
    <source>
        <dbReference type="RuleBase" id="RU361157"/>
    </source>
</evidence>
<keyword evidence="3 6" id="KW-0812">Transmembrane</keyword>
<reference evidence="8 9" key="1">
    <citation type="submission" date="2018-05" db="EMBL/GenBank/DDBJ databases">
        <title>Abyssibacter profundi OUC007T gen. nov., sp. nov, a marine bacterium isolated from seawater of the Mariana Trench.</title>
        <authorList>
            <person name="Zhou S."/>
        </authorList>
    </citation>
    <scope>NUCLEOTIDE SEQUENCE [LARGE SCALE GENOMIC DNA]</scope>
    <source>
        <strain evidence="8 9">OUC007</strain>
    </source>
</reference>
<evidence type="ECO:0000256" key="3">
    <source>
        <dbReference type="ARBA" id="ARBA00022692"/>
    </source>
</evidence>
<dbReference type="PANTHER" id="PTHR43332:SF1">
    <property type="entry name" value="TRANSPORT PERMEASE PROTEIN"/>
    <property type="match status" value="1"/>
</dbReference>
<feature type="domain" description="ABC transmembrane type-2" evidence="7">
    <location>
        <begin position="26"/>
        <end position="255"/>
    </location>
</feature>
<dbReference type="InterPro" id="IPR047817">
    <property type="entry name" value="ABC2_TM_bact-type"/>
</dbReference>
<gene>
    <name evidence="8" type="ORF">DEH80_06840</name>
</gene>
<dbReference type="EMBL" id="QEQK01000005">
    <property type="protein sequence ID" value="PWN56541.1"/>
    <property type="molecule type" value="Genomic_DNA"/>
</dbReference>
<evidence type="ECO:0000256" key="5">
    <source>
        <dbReference type="ARBA" id="ARBA00023136"/>
    </source>
</evidence>
<dbReference type="AlphaFoldDB" id="A0A363UM94"/>
<keyword evidence="6" id="KW-1003">Cell membrane</keyword>
<protein>
    <recommendedName>
        <fullName evidence="6">Transport permease protein</fullName>
    </recommendedName>
</protein>
<evidence type="ECO:0000313" key="8">
    <source>
        <dbReference type="EMBL" id="PWN56541.1"/>
    </source>
</evidence>
<feature type="transmembrane region" description="Helical" evidence="6">
    <location>
        <begin position="92"/>
        <end position="114"/>
    </location>
</feature>
<keyword evidence="8" id="KW-0378">Hydrolase</keyword>
<evidence type="ECO:0000256" key="4">
    <source>
        <dbReference type="ARBA" id="ARBA00022989"/>
    </source>
</evidence>
<comment type="similarity">
    <text evidence="2 6">Belongs to the ABC-2 integral membrane protein family.</text>
</comment>
<evidence type="ECO:0000256" key="2">
    <source>
        <dbReference type="ARBA" id="ARBA00007783"/>
    </source>
</evidence>
<feature type="transmembrane region" description="Helical" evidence="6">
    <location>
        <begin position="121"/>
        <end position="140"/>
    </location>
</feature>
<sequence>MQAQDRRFNPLGTWTLFQKEVRRFMSVIGQTVLAPVITAVLYLLVFQHVLEDRVNVYPGVGYTAFLIPGLIMMSIIQNAFANTSSSLTQSKIMGNLVFLLFAPLSAVEIFVAFVGAAIVRAACVATVLYAVGWLFIPLPLQAPAAAIGMLVLAAGCLAVFGLIAGILAQKFDHLAAFQNFFIMPFSFLSGVFYSIHSLPEFWEQASRFNPFFYMIDGFRYGFFGVADAPITHSLVVVAGFFLLLSVVALWMLRAGYKIRS</sequence>
<dbReference type="GO" id="GO:0140359">
    <property type="term" value="F:ABC-type transporter activity"/>
    <property type="evidence" value="ECO:0007669"/>
    <property type="project" value="InterPro"/>
</dbReference>
<dbReference type="PIRSF" id="PIRSF006648">
    <property type="entry name" value="DrrB"/>
    <property type="match status" value="1"/>
</dbReference>
<feature type="transmembrane region" description="Helical" evidence="6">
    <location>
        <begin position="24"/>
        <end position="44"/>
    </location>
</feature>
<comment type="subcellular location">
    <subcellularLocation>
        <location evidence="6">Cell inner membrane</location>
        <topology evidence="6">Multi-pass membrane protein</topology>
    </subcellularLocation>
    <subcellularLocation>
        <location evidence="1">Membrane</location>
        <topology evidence="1">Multi-pass membrane protein</topology>
    </subcellularLocation>
</comment>
<feature type="transmembrane region" description="Helical" evidence="6">
    <location>
        <begin position="56"/>
        <end position="80"/>
    </location>
</feature>
<keyword evidence="4 6" id="KW-1133">Transmembrane helix</keyword>
<dbReference type="PROSITE" id="PS51012">
    <property type="entry name" value="ABC_TM2"/>
    <property type="match status" value="1"/>
</dbReference>
<dbReference type="InterPro" id="IPR052522">
    <property type="entry name" value="ABC-2_transport_permease"/>
</dbReference>
<dbReference type="PRINTS" id="PR00164">
    <property type="entry name" value="ABC2TRNSPORT"/>
</dbReference>
<proteinExistence type="inferred from homology"/>
<keyword evidence="9" id="KW-1185">Reference proteome</keyword>
<dbReference type="Proteomes" id="UP000251800">
    <property type="component" value="Unassembled WGS sequence"/>
</dbReference>
<dbReference type="PANTHER" id="PTHR43332">
    <property type="entry name" value="INNER MEMBRANE TRANSPORT PERMEASE YADH-RELATED"/>
    <property type="match status" value="1"/>
</dbReference>
<name>A0A363UM94_9GAMM</name>
<keyword evidence="6" id="KW-0813">Transport</keyword>
<comment type="caution">
    <text evidence="8">The sequence shown here is derived from an EMBL/GenBank/DDBJ whole genome shotgun (WGS) entry which is preliminary data.</text>
</comment>
<feature type="transmembrane region" description="Helical" evidence="6">
    <location>
        <begin position="230"/>
        <end position="252"/>
    </location>
</feature>
<dbReference type="GO" id="GO:0043190">
    <property type="term" value="C:ATP-binding cassette (ABC) transporter complex"/>
    <property type="evidence" value="ECO:0007669"/>
    <property type="project" value="InterPro"/>
</dbReference>
<dbReference type="OrthoDB" id="9804001at2"/>
<evidence type="ECO:0000313" key="9">
    <source>
        <dbReference type="Proteomes" id="UP000251800"/>
    </source>
</evidence>
<evidence type="ECO:0000256" key="1">
    <source>
        <dbReference type="ARBA" id="ARBA00004141"/>
    </source>
</evidence>
<feature type="transmembrane region" description="Helical" evidence="6">
    <location>
        <begin position="180"/>
        <end position="198"/>
    </location>
</feature>
<organism evidence="8 9">
    <name type="scientific">Abyssibacter profundi</name>
    <dbReference type="NCBI Taxonomy" id="2182787"/>
    <lineage>
        <taxon>Bacteria</taxon>
        <taxon>Pseudomonadati</taxon>
        <taxon>Pseudomonadota</taxon>
        <taxon>Gammaproteobacteria</taxon>
        <taxon>Chromatiales</taxon>
        <taxon>Oceanococcaceae</taxon>
        <taxon>Abyssibacter</taxon>
    </lineage>
</organism>